<name>A0A0D9V662_9ORYZ</name>
<reference evidence="3" key="2">
    <citation type="submission" date="2013-12" db="EMBL/GenBank/DDBJ databases">
        <authorList>
            <person name="Yu Y."/>
            <person name="Lee S."/>
            <person name="de Baynast K."/>
            <person name="Wissotski M."/>
            <person name="Liu L."/>
            <person name="Talag J."/>
            <person name="Goicoechea J."/>
            <person name="Angelova A."/>
            <person name="Jetty R."/>
            <person name="Kudrna D."/>
            <person name="Golser W."/>
            <person name="Rivera L."/>
            <person name="Zhang J."/>
            <person name="Wing R."/>
        </authorList>
    </citation>
    <scope>NUCLEOTIDE SEQUENCE</scope>
</reference>
<keyword evidence="3" id="KW-1185">Reference proteome</keyword>
<evidence type="ECO:0000256" key="1">
    <source>
        <dbReference type="SAM" id="MobiDB-lite"/>
    </source>
</evidence>
<sequence>MLFGVNERSLIPFPFSPQPSRRVAFSDERGRAGSSAAATPVPSPPPRLFLLRGRAPAQAPASSQRGRQVLLEGDGDGDCPDIKHRQLDDIDRLAQKLREGRTHLDYFY</sequence>
<dbReference type="HOGENOM" id="CLU_2200705_0_0_1"/>
<dbReference type="EnsemblPlants" id="LPERR01G27770.3">
    <property type="protein sequence ID" value="LPERR01G27770.3"/>
    <property type="gene ID" value="LPERR01G27770"/>
</dbReference>
<evidence type="ECO:0000313" key="3">
    <source>
        <dbReference type="Proteomes" id="UP000032180"/>
    </source>
</evidence>
<accession>A0A0D9V662</accession>
<evidence type="ECO:0000313" key="2">
    <source>
        <dbReference type="EnsemblPlants" id="LPERR01G27770.3"/>
    </source>
</evidence>
<proteinExistence type="predicted"/>
<organism evidence="2 3">
    <name type="scientific">Leersia perrieri</name>
    <dbReference type="NCBI Taxonomy" id="77586"/>
    <lineage>
        <taxon>Eukaryota</taxon>
        <taxon>Viridiplantae</taxon>
        <taxon>Streptophyta</taxon>
        <taxon>Embryophyta</taxon>
        <taxon>Tracheophyta</taxon>
        <taxon>Spermatophyta</taxon>
        <taxon>Magnoliopsida</taxon>
        <taxon>Liliopsida</taxon>
        <taxon>Poales</taxon>
        <taxon>Poaceae</taxon>
        <taxon>BOP clade</taxon>
        <taxon>Oryzoideae</taxon>
        <taxon>Oryzeae</taxon>
        <taxon>Oryzinae</taxon>
        <taxon>Leersia</taxon>
    </lineage>
</organism>
<reference evidence="2" key="3">
    <citation type="submission" date="2015-04" db="UniProtKB">
        <authorList>
            <consortium name="EnsemblPlants"/>
        </authorList>
    </citation>
    <scope>IDENTIFICATION</scope>
</reference>
<feature type="region of interest" description="Disordered" evidence="1">
    <location>
        <begin position="11"/>
        <end position="78"/>
    </location>
</feature>
<dbReference type="AlphaFoldDB" id="A0A0D9V662"/>
<dbReference type="Proteomes" id="UP000032180">
    <property type="component" value="Chromosome 1"/>
</dbReference>
<dbReference type="Gramene" id="LPERR01G27770.3">
    <property type="protein sequence ID" value="LPERR01G27770.3"/>
    <property type="gene ID" value="LPERR01G27770"/>
</dbReference>
<protein>
    <submittedName>
        <fullName evidence="2">Uncharacterized protein</fullName>
    </submittedName>
</protein>
<reference evidence="2 3" key="1">
    <citation type="submission" date="2012-08" db="EMBL/GenBank/DDBJ databases">
        <title>Oryza genome evolution.</title>
        <authorList>
            <person name="Wing R.A."/>
        </authorList>
    </citation>
    <scope>NUCLEOTIDE SEQUENCE</scope>
</reference>